<organism evidence="2 3">
    <name type="scientific">Solanum verrucosum</name>
    <dbReference type="NCBI Taxonomy" id="315347"/>
    <lineage>
        <taxon>Eukaryota</taxon>
        <taxon>Viridiplantae</taxon>
        <taxon>Streptophyta</taxon>
        <taxon>Embryophyta</taxon>
        <taxon>Tracheophyta</taxon>
        <taxon>Spermatophyta</taxon>
        <taxon>Magnoliopsida</taxon>
        <taxon>eudicotyledons</taxon>
        <taxon>Gunneridae</taxon>
        <taxon>Pentapetalae</taxon>
        <taxon>asterids</taxon>
        <taxon>lamiids</taxon>
        <taxon>Solanales</taxon>
        <taxon>Solanaceae</taxon>
        <taxon>Solanoideae</taxon>
        <taxon>Solaneae</taxon>
        <taxon>Solanum</taxon>
    </lineage>
</organism>
<accession>A0AAF0U7E5</accession>
<protein>
    <recommendedName>
        <fullName evidence="1">Reverse transcriptase zinc-binding domain-containing protein</fullName>
    </recommendedName>
</protein>
<dbReference type="InterPro" id="IPR026960">
    <property type="entry name" value="RVT-Znf"/>
</dbReference>
<dbReference type="EMBL" id="CP133619">
    <property type="protein sequence ID" value="WMV40853.1"/>
    <property type="molecule type" value="Genomic_DNA"/>
</dbReference>
<sequence length="180" mass="21488">MWNLCRNKDKLWVAWIHSYYGQHGVWNIQTKQTSWIVQRIFKAAQYLQEVGLNEACVRNMESYSIVNGRLATKDRLAKWSVIQSPECPLCLMKNEDLDHMFFQCPYTAEVWRRVLTWQGINRSTMHWTAEVQWAERNSRIFTQKKQQTSTIVRHIIQEAHGRGSRYPKLANRLHTMNMYP</sequence>
<dbReference type="AlphaFoldDB" id="A0AAF0U7E5"/>
<dbReference type="PANTHER" id="PTHR33116:SF66">
    <property type="entry name" value="REVERSE TRANSCRIPTASE ZINC-BINDING DOMAIN-CONTAINING PROTEIN"/>
    <property type="match status" value="1"/>
</dbReference>
<dbReference type="Proteomes" id="UP001234989">
    <property type="component" value="Chromosome 8"/>
</dbReference>
<reference evidence="2" key="1">
    <citation type="submission" date="2023-08" db="EMBL/GenBank/DDBJ databases">
        <title>A de novo genome assembly of Solanum verrucosum Schlechtendal, a Mexican diploid species geographically isolated from the other diploid A-genome species in potato relatives.</title>
        <authorList>
            <person name="Hosaka K."/>
        </authorList>
    </citation>
    <scope>NUCLEOTIDE SEQUENCE</scope>
    <source>
        <tissue evidence="2">Young leaves</tissue>
    </source>
</reference>
<dbReference type="Pfam" id="PF13966">
    <property type="entry name" value="zf-RVT"/>
    <property type="match status" value="1"/>
</dbReference>
<gene>
    <name evidence="2" type="ORF">MTR67_034238</name>
</gene>
<feature type="domain" description="Reverse transcriptase zinc-binding" evidence="1">
    <location>
        <begin position="63"/>
        <end position="111"/>
    </location>
</feature>
<keyword evidence="3" id="KW-1185">Reference proteome</keyword>
<evidence type="ECO:0000313" key="2">
    <source>
        <dbReference type="EMBL" id="WMV40853.1"/>
    </source>
</evidence>
<dbReference type="PANTHER" id="PTHR33116">
    <property type="entry name" value="REVERSE TRANSCRIPTASE ZINC-BINDING DOMAIN-CONTAINING PROTEIN-RELATED-RELATED"/>
    <property type="match status" value="1"/>
</dbReference>
<evidence type="ECO:0000259" key="1">
    <source>
        <dbReference type="Pfam" id="PF13966"/>
    </source>
</evidence>
<name>A0AAF0U7E5_SOLVR</name>
<evidence type="ECO:0000313" key="3">
    <source>
        <dbReference type="Proteomes" id="UP001234989"/>
    </source>
</evidence>
<proteinExistence type="predicted"/>